<evidence type="ECO:0000313" key="3">
    <source>
        <dbReference type="Proteomes" id="UP001162131"/>
    </source>
</evidence>
<feature type="chain" id="PRO_5043751027" description="Dickkopf N-terminal cysteine-rich domain-containing protein" evidence="1">
    <location>
        <begin position="21"/>
        <end position="350"/>
    </location>
</feature>
<feature type="signal peptide" evidence="1">
    <location>
        <begin position="1"/>
        <end position="20"/>
    </location>
</feature>
<keyword evidence="1" id="KW-0732">Signal</keyword>
<evidence type="ECO:0000256" key="1">
    <source>
        <dbReference type="SAM" id="SignalP"/>
    </source>
</evidence>
<accession>A0AAU9JL13</accession>
<dbReference type="Proteomes" id="UP001162131">
    <property type="component" value="Unassembled WGS sequence"/>
</dbReference>
<name>A0AAU9JL13_9CILI</name>
<evidence type="ECO:0000313" key="2">
    <source>
        <dbReference type="EMBL" id="CAG9326950.1"/>
    </source>
</evidence>
<organism evidence="2 3">
    <name type="scientific">Blepharisma stoltei</name>
    <dbReference type="NCBI Taxonomy" id="1481888"/>
    <lineage>
        <taxon>Eukaryota</taxon>
        <taxon>Sar</taxon>
        <taxon>Alveolata</taxon>
        <taxon>Ciliophora</taxon>
        <taxon>Postciliodesmatophora</taxon>
        <taxon>Heterotrichea</taxon>
        <taxon>Heterotrichida</taxon>
        <taxon>Blepharismidae</taxon>
        <taxon>Blepharisma</taxon>
    </lineage>
</organism>
<gene>
    <name evidence="2" type="ORF">BSTOLATCC_MIC42209</name>
</gene>
<proteinExistence type="predicted"/>
<keyword evidence="3" id="KW-1185">Reference proteome</keyword>
<sequence length="350" mass="38529">METSKLALLAFSVIFSLSAAAPEKLKNNQCPLYQCKQDHQNFVDNTCVFYTPTVTQPTYYVTSCSKRNPHCQAPVQRNSTCEGNPPSPPVNAWPGEKCSSSSQCSNHAKNGCVNSVCVGSLNGEACFTSDDCNPGLRCFNQQCVPQIHIGGTGCTSDYDCVNGSGCNLASTPANSICFPYFSISNHLPVGYCSPTNSSMLCNSGLCMEYDGVYECMSQVSTAKKIPQQCSVDADCMSTRDDYFEYGQLMGSCLCGYNPSGNSYCTLFPGDEPAKQSSQYLIQWIQSSSINNCNTMRRFTGQCMSDWWNSKLNRAWNYFSLNAIYYPQLQGALDCVQPVFLAPWYQAKEAY</sequence>
<dbReference type="EMBL" id="CAJZBQ010000041">
    <property type="protein sequence ID" value="CAG9326950.1"/>
    <property type="molecule type" value="Genomic_DNA"/>
</dbReference>
<evidence type="ECO:0008006" key="4">
    <source>
        <dbReference type="Google" id="ProtNLM"/>
    </source>
</evidence>
<dbReference type="AlphaFoldDB" id="A0AAU9JL13"/>
<protein>
    <recommendedName>
        <fullName evidence="4">Dickkopf N-terminal cysteine-rich domain-containing protein</fullName>
    </recommendedName>
</protein>
<comment type="caution">
    <text evidence="2">The sequence shown here is derived from an EMBL/GenBank/DDBJ whole genome shotgun (WGS) entry which is preliminary data.</text>
</comment>
<reference evidence="2" key="1">
    <citation type="submission" date="2021-09" db="EMBL/GenBank/DDBJ databases">
        <authorList>
            <consortium name="AG Swart"/>
            <person name="Singh M."/>
            <person name="Singh A."/>
            <person name="Seah K."/>
            <person name="Emmerich C."/>
        </authorList>
    </citation>
    <scope>NUCLEOTIDE SEQUENCE</scope>
    <source>
        <strain evidence="2">ATCC30299</strain>
    </source>
</reference>